<protein>
    <submittedName>
        <fullName evidence="1">Uncharacterized protein</fullName>
    </submittedName>
</protein>
<evidence type="ECO:0000313" key="1">
    <source>
        <dbReference type="EMBL" id="TCN65696.1"/>
    </source>
</evidence>
<evidence type="ECO:0000313" key="2">
    <source>
        <dbReference type="Proteomes" id="UP000294830"/>
    </source>
</evidence>
<comment type="caution">
    <text evidence="1">The sequence shown here is derived from an EMBL/GenBank/DDBJ whole genome shotgun (WGS) entry which is preliminary data.</text>
</comment>
<organism evidence="1 2">
    <name type="scientific">Acetobacteroides hydrogenigenes</name>
    <dbReference type="NCBI Taxonomy" id="979970"/>
    <lineage>
        <taxon>Bacteria</taxon>
        <taxon>Pseudomonadati</taxon>
        <taxon>Bacteroidota</taxon>
        <taxon>Bacteroidia</taxon>
        <taxon>Bacteroidales</taxon>
        <taxon>Rikenellaceae</taxon>
        <taxon>Acetobacteroides</taxon>
    </lineage>
</organism>
<gene>
    <name evidence="1" type="ORF">CLV25_11086</name>
</gene>
<proteinExistence type="predicted"/>
<reference evidence="1 2" key="1">
    <citation type="submission" date="2019-03" db="EMBL/GenBank/DDBJ databases">
        <title>Genomic Encyclopedia of Archaeal and Bacterial Type Strains, Phase II (KMG-II): from individual species to whole genera.</title>
        <authorList>
            <person name="Goeker M."/>
        </authorList>
    </citation>
    <scope>NUCLEOTIDE SEQUENCE [LARGE SCALE GENOMIC DNA]</scope>
    <source>
        <strain evidence="1 2">RL-C</strain>
    </source>
</reference>
<dbReference type="AlphaFoldDB" id="A0A4R2EEY1"/>
<sequence>MLLISLLNVIIGKLALLAGQKRAYICNKDSEYSQKKFCCDI</sequence>
<name>A0A4R2EEY1_9BACT</name>
<keyword evidence="2" id="KW-1185">Reference proteome</keyword>
<accession>A0A4R2EEY1</accession>
<dbReference type="EMBL" id="SLWB01000010">
    <property type="protein sequence ID" value="TCN65696.1"/>
    <property type="molecule type" value="Genomic_DNA"/>
</dbReference>
<dbReference type="Proteomes" id="UP000294830">
    <property type="component" value="Unassembled WGS sequence"/>
</dbReference>